<feature type="domain" description="Predicted 3'-5' exonuclease PolB-like" evidence="1">
    <location>
        <begin position="63"/>
        <end position="216"/>
    </location>
</feature>
<sequence length="241" mass="28144">MATDLLSSNILFVDIETVTAEASYDELSPIVQKAWDRKAEFFRDADTKSSAELFQERAALYAEFGKIISITVGYFHTLEDEKTELRIKCIAHKDEAEVLKEFKETVKRFDQNRLRLCAHNGRDFDYPYLCRRMLIHGIELPASLHLMNKKAWEVPHLDTMEMWKFGEYKKFVPLDLLASLFNVDVDPDTLLDARQIQQIYYQEEDLKKMTPSCYQNIRVLAQVYLSMMSQPQVPEELITTV</sequence>
<name>A0AA49GN15_9BACT</name>
<keyword evidence="2" id="KW-0378">Hydrolase</keyword>
<reference evidence="2" key="2">
    <citation type="journal article" date="2024" name="Antonie Van Leeuwenhoek">
        <title>Roseihalotalea indica gen. nov., sp. nov., a halophilic Bacteroidetes from mesopelagic Southwest Indian Ocean with higher carbohydrate metabolic potential.</title>
        <authorList>
            <person name="Chen B."/>
            <person name="Zhang M."/>
            <person name="Lin D."/>
            <person name="Ye J."/>
            <person name="Tang K."/>
        </authorList>
    </citation>
    <scope>NUCLEOTIDE SEQUENCE</scope>
    <source>
        <strain evidence="2">TK19036</strain>
    </source>
</reference>
<keyword evidence="2" id="KW-0540">Nuclease</keyword>
<dbReference type="GO" id="GO:0003676">
    <property type="term" value="F:nucleic acid binding"/>
    <property type="evidence" value="ECO:0007669"/>
    <property type="project" value="InterPro"/>
</dbReference>
<dbReference type="SUPFAM" id="SSF53098">
    <property type="entry name" value="Ribonuclease H-like"/>
    <property type="match status" value="1"/>
</dbReference>
<evidence type="ECO:0000313" key="2">
    <source>
        <dbReference type="EMBL" id="WKN36801.1"/>
    </source>
</evidence>
<keyword evidence="2" id="KW-0269">Exonuclease</keyword>
<dbReference type="EMBL" id="CP120682">
    <property type="protein sequence ID" value="WKN36801.1"/>
    <property type="molecule type" value="Genomic_DNA"/>
</dbReference>
<dbReference type="GO" id="GO:0004527">
    <property type="term" value="F:exonuclease activity"/>
    <property type="evidence" value="ECO:0007669"/>
    <property type="project" value="UniProtKB-KW"/>
</dbReference>
<dbReference type="AlphaFoldDB" id="A0AA49GN15"/>
<gene>
    <name evidence="2" type="ORF">K4G66_31020</name>
</gene>
<evidence type="ECO:0000259" key="1">
    <source>
        <dbReference type="Pfam" id="PF10108"/>
    </source>
</evidence>
<dbReference type="InterPro" id="IPR019288">
    <property type="entry name" value="3'-5'_exonuclease_PolB-like"/>
</dbReference>
<proteinExistence type="predicted"/>
<accession>A0AA49GN15</accession>
<dbReference type="InterPro" id="IPR012337">
    <property type="entry name" value="RNaseH-like_sf"/>
</dbReference>
<dbReference type="Gene3D" id="3.30.420.10">
    <property type="entry name" value="Ribonuclease H-like superfamily/Ribonuclease H"/>
    <property type="match status" value="1"/>
</dbReference>
<reference evidence="2" key="1">
    <citation type="journal article" date="2023" name="Comput. Struct. Biotechnol. J.">
        <title>Discovery of a novel marine Bacteroidetes with a rich repertoire of carbohydrate-active enzymes.</title>
        <authorList>
            <person name="Chen B."/>
            <person name="Liu G."/>
            <person name="Chen Q."/>
            <person name="Wang H."/>
            <person name="Liu L."/>
            <person name="Tang K."/>
        </authorList>
    </citation>
    <scope>NUCLEOTIDE SEQUENCE</scope>
    <source>
        <strain evidence="2">TK19036</strain>
    </source>
</reference>
<dbReference type="Pfam" id="PF10108">
    <property type="entry name" value="DNA_pol_B_exo2"/>
    <property type="match status" value="1"/>
</dbReference>
<organism evidence="2">
    <name type="scientific">Roseihalotalea indica</name>
    <dbReference type="NCBI Taxonomy" id="2867963"/>
    <lineage>
        <taxon>Bacteria</taxon>
        <taxon>Pseudomonadati</taxon>
        <taxon>Bacteroidota</taxon>
        <taxon>Cytophagia</taxon>
        <taxon>Cytophagales</taxon>
        <taxon>Catalimonadaceae</taxon>
        <taxon>Roseihalotalea</taxon>
    </lineage>
</organism>
<dbReference type="InterPro" id="IPR036397">
    <property type="entry name" value="RNaseH_sf"/>
</dbReference>
<protein>
    <submittedName>
        <fullName evidence="2">3'-5' exonuclease</fullName>
    </submittedName>
</protein>